<feature type="domain" description="TIR" evidence="2">
    <location>
        <begin position="16"/>
        <end position="149"/>
    </location>
</feature>
<dbReference type="PANTHER" id="PTHR32009:SF156">
    <property type="entry name" value="TOLL_INTERLEUKIN-1 RECEPTOR-LIKE PROTEIN ISOFORM X1"/>
    <property type="match status" value="1"/>
</dbReference>
<protein>
    <recommendedName>
        <fullName evidence="2">TIR domain-containing protein</fullName>
    </recommendedName>
</protein>
<gene>
    <name evidence="3" type="ORF">H5410_022841</name>
</gene>
<dbReference type="PANTHER" id="PTHR32009">
    <property type="entry name" value="TMV RESISTANCE PROTEIN N-LIKE"/>
    <property type="match status" value="1"/>
</dbReference>
<dbReference type="AlphaFoldDB" id="A0A9J5ZI89"/>
<evidence type="ECO:0000313" key="3">
    <source>
        <dbReference type="EMBL" id="KAG5611560.1"/>
    </source>
</evidence>
<dbReference type="GO" id="GO:0007165">
    <property type="term" value="P:signal transduction"/>
    <property type="evidence" value="ECO:0007669"/>
    <property type="project" value="InterPro"/>
</dbReference>
<dbReference type="Gene3D" id="3.40.50.10140">
    <property type="entry name" value="Toll/interleukin-1 receptor homology (TIR) domain"/>
    <property type="match status" value="1"/>
</dbReference>
<dbReference type="SMART" id="SM00255">
    <property type="entry name" value="TIR"/>
    <property type="match status" value="1"/>
</dbReference>
<dbReference type="SUPFAM" id="SSF52200">
    <property type="entry name" value="Toll/Interleukin receptor TIR domain"/>
    <property type="match status" value="1"/>
</dbReference>
<keyword evidence="1" id="KW-0520">NAD</keyword>
<name>A0A9J5ZI89_SOLCO</name>
<dbReference type="InterPro" id="IPR000157">
    <property type="entry name" value="TIR_dom"/>
</dbReference>
<keyword evidence="4" id="KW-1185">Reference proteome</keyword>
<sequence>MDIPFIQEQPSTSFGFSYDVFLSFKCEDTRKTFTCHLYFRLRRIGINTFIDDEELRKDEVASTKLEKAIEESRVSIVVFSKYYASSSWCLEELVKDNLYLLEMYFISENVRKHFVVSSRSLERTLLTTPSKSYVVGVVAFSNPCRMHVK</sequence>
<feature type="non-terminal residue" evidence="3">
    <location>
        <position position="149"/>
    </location>
</feature>
<evidence type="ECO:0000313" key="4">
    <source>
        <dbReference type="Proteomes" id="UP000824120"/>
    </source>
</evidence>
<dbReference type="Pfam" id="PF01582">
    <property type="entry name" value="TIR"/>
    <property type="match status" value="1"/>
</dbReference>
<reference evidence="3 4" key="1">
    <citation type="submission" date="2020-09" db="EMBL/GenBank/DDBJ databases">
        <title>De no assembly of potato wild relative species, Solanum commersonii.</title>
        <authorList>
            <person name="Cho K."/>
        </authorList>
    </citation>
    <scope>NUCLEOTIDE SEQUENCE [LARGE SCALE GENOMIC DNA]</scope>
    <source>
        <strain evidence="3">LZ3.2</strain>
        <tissue evidence="3">Leaf</tissue>
    </source>
</reference>
<dbReference type="EMBL" id="JACXVP010000004">
    <property type="protein sequence ID" value="KAG5611560.1"/>
    <property type="molecule type" value="Genomic_DNA"/>
</dbReference>
<organism evidence="3 4">
    <name type="scientific">Solanum commersonii</name>
    <name type="common">Commerson's wild potato</name>
    <name type="synonym">Commerson's nightshade</name>
    <dbReference type="NCBI Taxonomy" id="4109"/>
    <lineage>
        <taxon>Eukaryota</taxon>
        <taxon>Viridiplantae</taxon>
        <taxon>Streptophyta</taxon>
        <taxon>Embryophyta</taxon>
        <taxon>Tracheophyta</taxon>
        <taxon>Spermatophyta</taxon>
        <taxon>Magnoliopsida</taxon>
        <taxon>eudicotyledons</taxon>
        <taxon>Gunneridae</taxon>
        <taxon>Pentapetalae</taxon>
        <taxon>asterids</taxon>
        <taxon>lamiids</taxon>
        <taxon>Solanales</taxon>
        <taxon>Solanaceae</taxon>
        <taxon>Solanoideae</taxon>
        <taxon>Solaneae</taxon>
        <taxon>Solanum</taxon>
    </lineage>
</organism>
<proteinExistence type="predicted"/>
<accession>A0A9J5ZI89</accession>
<dbReference type="OrthoDB" id="1678688at2759"/>
<dbReference type="PROSITE" id="PS50104">
    <property type="entry name" value="TIR"/>
    <property type="match status" value="1"/>
</dbReference>
<dbReference type="InterPro" id="IPR035897">
    <property type="entry name" value="Toll_tir_struct_dom_sf"/>
</dbReference>
<comment type="caution">
    <text evidence="3">The sequence shown here is derived from an EMBL/GenBank/DDBJ whole genome shotgun (WGS) entry which is preliminary data.</text>
</comment>
<evidence type="ECO:0000256" key="1">
    <source>
        <dbReference type="ARBA" id="ARBA00023027"/>
    </source>
</evidence>
<evidence type="ECO:0000259" key="2">
    <source>
        <dbReference type="PROSITE" id="PS50104"/>
    </source>
</evidence>
<dbReference type="Proteomes" id="UP000824120">
    <property type="component" value="Chromosome 4"/>
</dbReference>